<organism evidence="6 7">
    <name type="scientific">Alkalimonas amylolytica</name>
    <dbReference type="NCBI Taxonomy" id="152573"/>
    <lineage>
        <taxon>Bacteria</taxon>
        <taxon>Pseudomonadati</taxon>
        <taxon>Pseudomonadota</taxon>
        <taxon>Gammaproteobacteria</taxon>
        <taxon>Alkalimonas</taxon>
    </lineage>
</organism>
<proteinExistence type="inferred from homology"/>
<keyword evidence="7" id="KW-1185">Reference proteome</keyword>
<protein>
    <submittedName>
        <fullName evidence="6">Outer membrane protein</fullName>
    </submittedName>
</protein>
<evidence type="ECO:0000313" key="6">
    <source>
        <dbReference type="EMBL" id="SEA72533.1"/>
    </source>
</evidence>
<evidence type="ECO:0000256" key="1">
    <source>
        <dbReference type="ARBA" id="ARBA00004442"/>
    </source>
</evidence>
<evidence type="ECO:0000256" key="3">
    <source>
        <dbReference type="ARBA" id="ARBA00022729"/>
    </source>
</evidence>
<sequence>MKVWQAIIILLLMPALAIAGGRGAVDDGYVEQSSWRLAMAVGFGQSSSPLFDAPNMPLYLLPDISYYGKVGFFDNGILGAGLDVTPHWSVSLVSRLNPEKGYFYRWHVSRIPSFEQTFSSMPTVSMEPRSAEQRVSVNEVNRRPTAWDGGVQLNAWFDDWTLRLNGWTDISGKHHGHELSAVAGRHYQTGWGLWRLSAGLYWKSENLMQRYYGLAEDEPLHLPRYQPTASLQPELELSWSLPLSAGWRLMAFYRYRWLDSAMTQSPLVQQSYQHSWFLGWSYRFF</sequence>
<gene>
    <name evidence="6" type="ORF">SAMN04488051_105272</name>
</gene>
<name>A0A1H4DI78_ALKAM</name>
<keyword evidence="5" id="KW-0998">Cell outer membrane</keyword>
<accession>A0A1H4DI78</accession>
<evidence type="ECO:0000313" key="7">
    <source>
        <dbReference type="Proteomes" id="UP000198773"/>
    </source>
</evidence>
<comment type="similarity">
    <text evidence="2">Belongs to the MipA/OmpV family.</text>
</comment>
<evidence type="ECO:0000256" key="5">
    <source>
        <dbReference type="ARBA" id="ARBA00023237"/>
    </source>
</evidence>
<dbReference type="GO" id="GO:0009279">
    <property type="term" value="C:cell outer membrane"/>
    <property type="evidence" value="ECO:0007669"/>
    <property type="project" value="UniProtKB-SubCell"/>
</dbReference>
<dbReference type="OrthoDB" id="5731040at2"/>
<dbReference type="GO" id="GO:0009252">
    <property type="term" value="P:peptidoglycan biosynthetic process"/>
    <property type="evidence" value="ECO:0007669"/>
    <property type="project" value="TreeGrafter"/>
</dbReference>
<evidence type="ECO:0000256" key="2">
    <source>
        <dbReference type="ARBA" id="ARBA00005722"/>
    </source>
</evidence>
<dbReference type="AlphaFoldDB" id="A0A1H4DI78"/>
<evidence type="ECO:0000256" key="4">
    <source>
        <dbReference type="ARBA" id="ARBA00023136"/>
    </source>
</evidence>
<dbReference type="InterPro" id="IPR010583">
    <property type="entry name" value="MipA"/>
</dbReference>
<dbReference type="PANTHER" id="PTHR38776">
    <property type="entry name" value="MLTA-INTERACTING PROTEIN-RELATED"/>
    <property type="match status" value="1"/>
</dbReference>
<dbReference type="Pfam" id="PF06629">
    <property type="entry name" value="MipA"/>
    <property type="match status" value="1"/>
</dbReference>
<comment type="subcellular location">
    <subcellularLocation>
        <location evidence="1">Cell outer membrane</location>
    </subcellularLocation>
</comment>
<keyword evidence="4" id="KW-0472">Membrane</keyword>
<keyword evidence="3" id="KW-0732">Signal</keyword>
<dbReference type="PANTHER" id="PTHR38776:SF1">
    <property type="entry name" value="MLTA-INTERACTING PROTEIN-RELATED"/>
    <property type="match status" value="1"/>
</dbReference>
<dbReference type="Proteomes" id="UP000198773">
    <property type="component" value="Unassembled WGS sequence"/>
</dbReference>
<reference evidence="6 7" key="1">
    <citation type="submission" date="2016-10" db="EMBL/GenBank/DDBJ databases">
        <authorList>
            <person name="de Groot N.N."/>
        </authorList>
    </citation>
    <scope>NUCLEOTIDE SEQUENCE [LARGE SCALE GENOMIC DNA]</scope>
    <source>
        <strain evidence="6 7">CGMCC 1.3430</strain>
    </source>
</reference>
<dbReference type="RefSeq" id="WP_091343117.1">
    <property type="nucleotide sequence ID" value="NZ_FNRM01000005.1"/>
</dbReference>
<dbReference type="EMBL" id="FNRM01000005">
    <property type="protein sequence ID" value="SEA72533.1"/>
    <property type="molecule type" value="Genomic_DNA"/>
</dbReference>
<dbReference type="STRING" id="152573.SAMN04488051_105272"/>